<organism evidence="2 3">
    <name type="scientific">Bifidobacterium pullorum subsp. gallinarum</name>
    <dbReference type="NCBI Taxonomy" id="78344"/>
    <lineage>
        <taxon>Bacteria</taxon>
        <taxon>Bacillati</taxon>
        <taxon>Actinomycetota</taxon>
        <taxon>Actinomycetes</taxon>
        <taxon>Bifidobacteriales</taxon>
        <taxon>Bifidobacteriaceae</taxon>
        <taxon>Bifidobacterium</taxon>
    </lineage>
</organism>
<sequence>MTATTHPRPAISLSTSSGTAAPVVQPTRSRPSGDRMRGLSLSWVGLLNPATVHWEQAYGEASGRFPPMRPVRRRGVFVQLFVEVWGW</sequence>
<evidence type="ECO:0000313" key="2">
    <source>
        <dbReference type="EMBL" id="KFI59455.1"/>
    </source>
</evidence>
<accession>A0A087AL05</accession>
<evidence type="ECO:0000256" key="1">
    <source>
        <dbReference type="SAM" id="MobiDB-lite"/>
    </source>
</evidence>
<evidence type="ECO:0000313" key="3">
    <source>
        <dbReference type="Proteomes" id="UP000029046"/>
    </source>
</evidence>
<reference evidence="2 3" key="1">
    <citation type="submission" date="2014-03" db="EMBL/GenBank/DDBJ databases">
        <title>Genomics of Bifidobacteria.</title>
        <authorList>
            <person name="Ventura M."/>
            <person name="Milani C."/>
            <person name="Lugli G.A."/>
        </authorList>
    </citation>
    <scope>NUCLEOTIDE SEQUENCE [LARGE SCALE GENOMIC DNA]</scope>
    <source>
        <strain evidence="2 3">LMG 11586</strain>
    </source>
</reference>
<dbReference type="Proteomes" id="UP000029046">
    <property type="component" value="Unassembled WGS sequence"/>
</dbReference>
<keyword evidence="3" id="KW-1185">Reference proteome</keyword>
<protein>
    <submittedName>
        <fullName evidence="2">Uncharacterized protein</fullName>
    </submittedName>
</protein>
<dbReference type="EMBL" id="JGYX01000009">
    <property type="protein sequence ID" value="KFI59455.1"/>
    <property type="molecule type" value="Genomic_DNA"/>
</dbReference>
<feature type="region of interest" description="Disordered" evidence="1">
    <location>
        <begin position="1"/>
        <end position="36"/>
    </location>
</feature>
<dbReference type="AlphaFoldDB" id="A0A087AL05"/>
<proteinExistence type="predicted"/>
<comment type="caution">
    <text evidence="2">The sequence shown here is derived from an EMBL/GenBank/DDBJ whole genome shotgun (WGS) entry which is preliminary data.</text>
</comment>
<gene>
    <name evidence="2" type="ORF">BIGA_1789</name>
</gene>
<name>A0A087AL05_9BIFI</name>